<gene>
    <name evidence="10" type="ORF">SETIT_3G046800v2</name>
</gene>
<comment type="similarity">
    <text evidence="1">Belongs to the disease resistance NB-LRR family.</text>
</comment>
<evidence type="ECO:0000259" key="7">
    <source>
        <dbReference type="Pfam" id="PF18052"/>
    </source>
</evidence>
<dbReference type="InterPro" id="IPR055414">
    <property type="entry name" value="LRR_R13L4/SHOC2-like"/>
</dbReference>
<dbReference type="GO" id="GO:0000166">
    <property type="term" value="F:nucleotide binding"/>
    <property type="evidence" value="ECO:0007669"/>
    <property type="project" value="UniProtKB-KW"/>
</dbReference>
<keyword evidence="5" id="KW-0611">Plant defense</keyword>
<feature type="domain" description="Disease resistance R13L4/SHOC-2-like LRR" evidence="9">
    <location>
        <begin position="771"/>
        <end position="1081"/>
    </location>
</feature>
<evidence type="ECO:0000256" key="5">
    <source>
        <dbReference type="ARBA" id="ARBA00022821"/>
    </source>
</evidence>
<evidence type="ECO:0000256" key="4">
    <source>
        <dbReference type="ARBA" id="ARBA00022741"/>
    </source>
</evidence>
<dbReference type="Pfam" id="PF18052">
    <property type="entry name" value="Rx_N"/>
    <property type="match status" value="1"/>
</dbReference>
<dbReference type="InterPro" id="IPR032675">
    <property type="entry name" value="LRR_dom_sf"/>
</dbReference>
<dbReference type="Pfam" id="PF23598">
    <property type="entry name" value="LRR_14"/>
    <property type="match status" value="1"/>
</dbReference>
<dbReference type="Gene3D" id="1.10.10.10">
    <property type="entry name" value="Winged helix-like DNA-binding domain superfamily/Winged helix DNA-binding domain"/>
    <property type="match status" value="1"/>
</dbReference>
<dbReference type="InterPro" id="IPR044974">
    <property type="entry name" value="Disease_R_plants"/>
</dbReference>
<name>A0A368QC60_SETIT</name>
<dbReference type="InterPro" id="IPR038005">
    <property type="entry name" value="RX-like_CC"/>
</dbReference>
<feature type="domain" description="Disease resistance protein winged helix" evidence="8">
    <location>
        <begin position="660"/>
        <end position="730"/>
    </location>
</feature>
<dbReference type="InterPro" id="IPR058922">
    <property type="entry name" value="WHD_DRP"/>
</dbReference>
<dbReference type="EMBL" id="CM003530">
    <property type="protein sequence ID" value="RCV15298.1"/>
    <property type="molecule type" value="Genomic_DNA"/>
</dbReference>
<evidence type="ECO:0000259" key="9">
    <source>
        <dbReference type="Pfam" id="PF23598"/>
    </source>
</evidence>
<dbReference type="PANTHER" id="PTHR23155:SF1062">
    <property type="entry name" value="OS11G0579400 PROTEIN"/>
    <property type="match status" value="1"/>
</dbReference>
<evidence type="ECO:0000259" key="8">
    <source>
        <dbReference type="Pfam" id="PF23559"/>
    </source>
</evidence>
<reference evidence="10" key="2">
    <citation type="submission" date="2015-07" db="EMBL/GenBank/DDBJ databases">
        <authorList>
            <person name="Noorani M."/>
        </authorList>
    </citation>
    <scope>NUCLEOTIDE SEQUENCE</scope>
    <source>
        <strain evidence="10">Yugu1</strain>
    </source>
</reference>
<evidence type="ECO:0000256" key="2">
    <source>
        <dbReference type="ARBA" id="ARBA00022614"/>
    </source>
</evidence>
<proteinExistence type="inferred from homology"/>
<dbReference type="SUPFAM" id="SSF52058">
    <property type="entry name" value="L domain-like"/>
    <property type="match status" value="1"/>
</dbReference>
<keyword evidence="6" id="KW-0175">Coiled coil</keyword>
<reference evidence="10" key="1">
    <citation type="journal article" date="2012" name="Nat. Biotechnol.">
        <title>Reference genome sequence of the model plant Setaria.</title>
        <authorList>
            <person name="Bennetzen J.L."/>
            <person name="Schmutz J."/>
            <person name="Wang H."/>
            <person name="Percifield R."/>
            <person name="Hawkins J."/>
            <person name="Pontaroli A.C."/>
            <person name="Estep M."/>
            <person name="Feng L."/>
            <person name="Vaughn J.N."/>
            <person name="Grimwood J."/>
            <person name="Jenkins J."/>
            <person name="Barry K."/>
            <person name="Lindquist E."/>
            <person name="Hellsten U."/>
            <person name="Deshpande S."/>
            <person name="Wang X."/>
            <person name="Wu X."/>
            <person name="Mitros T."/>
            <person name="Triplett J."/>
            <person name="Yang X."/>
            <person name="Ye C.Y."/>
            <person name="Mauro-Herrera M."/>
            <person name="Wang L."/>
            <person name="Li P."/>
            <person name="Sharma M."/>
            <person name="Sharma R."/>
            <person name="Ronald P.C."/>
            <person name="Panaud O."/>
            <person name="Kellogg E.A."/>
            <person name="Brutnell T.P."/>
            <person name="Doust A.N."/>
            <person name="Tuskan G.A."/>
            <person name="Rokhsar D."/>
            <person name="Devos K.M."/>
        </authorList>
    </citation>
    <scope>NUCLEOTIDE SEQUENCE [LARGE SCALE GENOMIC DNA]</scope>
    <source>
        <strain evidence="10">Yugu1</strain>
    </source>
</reference>
<dbReference type="InterPro" id="IPR036388">
    <property type="entry name" value="WH-like_DNA-bd_sf"/>
</dbReference>
<dbReference type="GO" id="GO:0042742">
    <property type="term" value="P:defense response to bacterium"/>
    <property type="evidence" value="ECO:0007669"/>
    <property type="project" value="UniProtKB-ARBA"/>
</dbReference>
<keyword evidence="2" id="KW-0433">Leucine-rich repeat</keyword>
<dbReference type="OrthoDB" id="688479at2759"/>
<evidence type="ECO:0000256" key="6">
    <source>
        <dbReference type="ARBA" id="ARBA00023054"/>
    </source>
</evidence>
<dbReference type="PANTHER" id="PTHR23155">
    <property type="entry name" value="DISEASE RESISTANCE PROTEIN RP"/>
    <property type="match status" value="1"/>
</dbReference>
<dbReference type="CDD" id="cd14798">
    <property type="entry name" value="RX-CC_like"/>
    <property type="match status" value="1"/>
</dbReference>
<dbReference type="Gene3D" id="3.80.10.10">
    <property type="entry name" value="Ribonuclease Inhibitor"/>
    <property type="match status" value="1"/>
</dbReference>
<evidence type="ECO:0000313" key="10">
    <source>
        <dbReference type="EMBL" id="RCV15298.1"/>
    </source>
</evidence>
<dbReference type="InterPro" id="IPR041118">
    <property type="entry name" value="Rx_N"/>
</dbReference>
<dbReference type="Pfam" id="PF23559">
    <property type="entry name" value="WHD_DRP"/>
    <property type="match status" value="1"/>
</dbReference>
<evidence type="ECO:0000256" key="3">
    <source>
        <dbReference type="ARBA" id="ARBA00022737"/>
    </source>
</evidence>
<keyword evidence="4" id="KW-0547">Nucleotide-binding</keyword>
<organism evidence="10">
    <name type="scientific">Setaria italica</name>
    <name type="common">Foxtail millet</name>
    <name type="synonym">Panicum italicum</name>
    <dbReference type="NCBI Taxonomy" id="4555"/>
    <lineage>
        <taxon>Eukaryota</taxon>
        <taxon>Viridiplantae</taxon>
        <taxon>Streptophyta</taxon>
        <taxon>Embryophyta</taxon>
        <taxon>Tracheophyta</taxon>
        <taxon>Spermatophyta</taxon>
        <taxon>Magnoliopsida</taxon>
        <taxon>Liliopsida</taxon>
        <taxon>Poales</taxon>
        <taxon>Poaceae</taxon>
        <taxon>PACMAD clade</taxon>
        <taxon>Panicoideae</taxon>
        <taxon>Panicodae</taxon>
        <taxon>Paniceae</taxon>
        <taxon>Cenchrinae</taxon>
        <taxon>Setaria</taxon>
    </lineage>
</organism>
<evidence type="ECO:0000256" key="1">
    <source>
        <dbReference type="ARBA" id="ARBA00008894"/>
    </source>
</evidence>
<dbReference type="GO" id="GO:0009626">
    <property type="term" value="P:plant-type hypersensitive response"/>
    <property type="evidence" value="ECO:0007669"/>
    <property type="project" value="UniProtKB-ARBA"/>
</dbReference>
<feature type="domain" description="Disease resistance N-terminal" evidence="7">
    <location>
        <begin position="8"/>
        <end position="87"/>
    </location>
</feature>
<dbReference type="FunFam" id="1.10.10.10:FF:000322">
    <property type="entry name" value="Probable disease resistance protein At1g63360"/>
    <property type="match status" value="1"/>
</dbReference>
<dbReference type="GO" id="GO:0002758">
    <property type="term" value="P:innate immune response-activating signaling pathway"/>
    <property type="evidence" value="ECO:0007669"/>
    <property type="project" value="UniProtKB-ARBA"/>
</dbReference>
<sequence>MAELASGAVSSLLGVIRDEMRRLGRVRGDVQFIREEMESMNSFLLHLARTAPPGREHDEQVGTWMNQVRQLAQDCNNRIDLYLYRGNPDIQRARGGLWRRYLWWVPWFLQKMDAQHHAAAQLRALKDRARDVGERRLRYGVELLEPRTPEDFLKWKLTEWIDEMRTKSFLAIVAPQSHDEEVCALACEVLDAKTFCSTSCGEVELQRGRISPSQPQLQHVSRWRAESIRKWDAYFEKKKEFDEIKYSIQKMKVYDKLEEVKNEVLQVKGDHLRLDLTKEVGHRLYFFDKPLGALLLLLLKSAAAAAQQDRVSKMKLEMATLAACYKYFIEATAKKLQEHLEGGAKQPIRLDRRQYEDILREVFPKTSDTKDQEQDTEQATKISITTTLDENQIKGIVDKVRQQILREQEDSTQLAMQDTKTTTTTLGDEDLIKETRHDDSLVIVQRVTEAESNRKQTAGKLDGSMVEETMERIETIKRKIKTQLNIKGIMDRIEQLLDDKITNTMVILKIGGTMDRSVWEETRNALSLLGCVGGALIITTSKGTQRAKEYCYPPWEPIDYSVVGPYHATVLALASQKMQQDAQIFRDIVDECAPHEFCMKIFAHALYAKPKRSNEELHQLLSTLKAVSPKTFIGIAKKMLKFSFNDLPKEYKSCLLYLSIFPQGHNIRRSTLIGRWVAEGLITKEDWSTSVRQAERCFDALIERWLVYPGYIGATGKVESCVVGAQIHGFITKIAKKQHIVEARLSHHLAGHFSIFNDVRLRGSDRIDDFFRKLPKSHQLSLLKVLDLEGCHCFGGKNQSYLKDICSNISLLKYLSLKRTNVTQLPSEINHLHELEVLDIRQTEVPALATKNILLLKLKRLLAGHTVPSPSNTDAGMAVQVPDKIGKMLNMEVLSNVKPRSGRDLEDIGTLWQLKKLGLVIKEYGDLINLAGAISNLHESLRSLSITLPITSCDGTLSSTEFPYDIDSHLTYGPKLLESLSICGTTAKGSLLSVLAKYGDCLVKVTLSRASLNHDELNILAKLPMLSCVRLRHIVCAQRKVSFKENEFQKLKYILVEGSNITDINFQHREVLELEKIVLSSTGYLKSLSGVNHHRKLKELELNNSSRLLSLFDSAEKIAKLTLRGTFLMQRDLKILGKKPNMRCLVLLNKSCAQRELTFNKDEFPKLNILIVCCPNITKINFTNRSALKLEKIAWTFTNNKLEQAKGDAAKEDGDAARFPFCW</sequence>
<dbReference type="AlphaFoldDB" id="A0A368QC60"/>
<protein>
    <submittedName>
        <fullName evidence="10">Uncharacterized protein</fullName>
    </submittedName>
</protein>
<keyword evidence="3" id="KW-0677">Repeat</keyword>
<accession>A0A368QC60</accession>
<dbReference type="Gene3D" id="1.20.5.4130">
    <property type="match status" value="1"/>
</dbReference>